<dbReference type="Pfam" id="PF00226">
    <property type="entry name" value="DnaJ"/>
    <property type="match status" value="1"/>
</dbReference>
<dbReference type="Pfam" id="PF04722">
    <property type="entry name" value="Ssu72"/>
    <property type="match status" value="1"/>
</dbReference>
<dbReference type="Pfam" id="PF23322">
    <property type="entry name" value="PPIase_AIP"/>
    <property type="match status" value="1"/>
</dbReference>
<evidence type="ECO:0000313" key="14">
    <source>
        <dbReference type="Proteomes" id="UP000887575"/>
    </source>
</evidence>
<dbReference type="SUPFAM" id="SSF52833">
    <property type="entry name" value="Thioredoxin-like"/>
    <property type="match status" value="1"/>
</dbReference>
<evidence type="ECO:0000256" key="11">
    <source>
        <dbReference type="SAM" id="MobiDB-lite"/>
    </source>
</evidence>
<dbReference type="InterPro" id="IPR011990">
    <property type="entry name" value="TPR-like_helical_dom_sf"/>
</dbReference>
<evidence type="ECO:0000256" key="6">
    <source>
        <dbReference type="ARBA" id="ARBA00022912"/>
    </source>
</evidence>
<dbReference type="CDD" id="cd06257">
    <property type="entry name" value="DnaJ"/>
    <property type="match status" value="1"/>
</dbReference>
<feature type="compositionally biased region" description="Basic and acidic residues" evidence="11">
    <location>
        <begin position="582"/>
        <end position="594"/>
    </location>
</feature>
<feature type="chain" id="PRO_5042019952" description="protein-serine/threonine phosphatase" evidence="12">
    <location>
        <begin position="18"/>
        <end position="1355"/>
    </location>
</feature>
<dbReference type="Gene3D" id="1.25.40.10">
    <property type="entry name" value="Tetratricopeptide repeat domain"/>
    <property type="match status" value="1"/>
</dbReference>
<dbReference type="Gene3D" id="3.40.30.10">
    <property type="entry name" value="Glutaredoxin"/>
    <property type="match status" value="1"/>
</dbReference>
<dbReference type="InterPro" id="IPR006811">
    <property type="entry name" value="RNA_pol_II_suA"/>
</dbReference>
<dbReference type="Gene3D" id="3.40.50.2300">
    <property type="match status" value="2"/>
</dbReference>
<dbReference type="Gene3D" id="3.10.50.40">
    <property type="match status" value="1"/>
</dbReference>
<comment type="catalytic activity">
    <reaction evidence="9">
        <text>O-phospho-L-threonyl-[protein] + H2O = L-threonyl-[protein] + phosphate</text>
        <dbReference type="Rhea" id="RHEA:47004"/>
        <dbReference type="Rhea" id="RHEA-COMP:11060"/>
        <dbReference type="Rhea" id="RHEA-COMP:11605"/>
        <dbReference type="ChEBI" id="CHEBI:15377"/>
        <dbReference type="ChEBI" id="CHEBI:30013"/>
        <dbReference type="ChEBI" id="CHEBI:43474"/>
        <dbReference type="ChEBI" id="CHEBI:61977"/>
        <dbReference type="EC" id="3.1.3.16"/>
    </reaction>
</comment>
<evidence type="ECO:0000256" key="10">
    <source>
        <dbReference type="PROSITE-ProRule" id="PRU00339"/>
    </source>
</evidence>
<dbReference type="EC" id="3.1.3.16" evidence="3"/>
<dbReference type="PRINTS" id="PR00625">
    <property type="entry name" value="JDOMAIN"/>
</dbReference>
<dbReference type="FunFam" id="3.40.50.2300:FF:000066">
    <property type="entry name" value="RNA polymerase II subunit A C-terminal domain phosphatase SSU72"/>
    <property type="match status" value="1"/>
</dbReference>
<evidence type="ECO:0000259" key="13">
    <source>
        <dbReference type="PROSITE" id="PS50076"/>
    </source>
</evidence>
<dbReference type="PANTHER" id="PTHR44303:SF2">
    <property type="entry name" value="DNAJ HOMOLOG SUBFAMILY C MEMBER 16"/>
    <property type="match status" value="1"/>
</dbReference>
<dbReference type="SMART" id="SM00271">
    <property type="entry name" value="DnaJ"/>
    <property type="match status" value="1"/>
</dbReference>
<comment type="catalytic activity">
    <reaction evidence="8">
        <text>O-phospho-L-seryl-[protein] + H2O = L-seryl-[protein] + phosphate</text>
        <dbReference type="Rhea" id="RHEA:20629"/>
        <dbReference type="Rhea" id="RHEA-COMP:9863"/>
        <dbReference type="Rhea" id="RHEA-COMP:11604"/>
        <dbReference type="ChEBI" id="CHEBI:15377"/>
        <dbReference type="ChEBI" id="CHEBI:29999"/>
        <dbReference type="ChEBI" id="CHEBI:43474"/>
        <dbReference type="ChEBI" id="CHEBI:83421"/>
        <dbReference type="EC" id="3.1.3.16"/>
    </reaction>
</comment>
<feature type="signal peptide" evidence="12">
    <location>
        <begin position="1"/>
        <end position="17"/>
    </location>
</feature>
<keyword evidence="7" id="KW-0539">Nucleus</keyword>
<evidence type="ECO:0000313" key="15">
    <source>
        <dbReference type="WBParaSite" id="MBELARI_LOCUS17546.1"/>
    </source>
</evidence>
<dbReference type="GO" id="GO:0005634">
    <property type="term" value="C:nucleus"/>
    <property type="evidence" value="ECO:0007669"/>
    <property type="project" value="UniProtKB-SubCell"/>
</dbReference>
<sequence length="1355" mass="156231">MLLRGAFLLAILGAAFCSQFPQDPYATLGLRKGASVRDIKKAYKSLAREWHPDKNNNPEAGEKFMSINKAYEVLSDPIRKERYDKYGALDDSPQGHDYHHYGGFDSFFGGGFGGFEQQDSFFNKHRISMRLYSHTILEKSHQQPFILFAYSGYCQLCYRVEPIWQAVVEDLEPLGYGVGTINAMTDGNLLEKLRVTHLPSIMVLVEGRVIHYRGSLTHLNAKSVRVWARDVLPHHFLPSLNTHDKLKRFVDQWKTTNKVSVLILGATPEPRLRYLLTAMKYSPTARFYYVHLGDSNPEVHEMREALSIKCTQCENVLVFNDVPERGPIARLSISHVNQLMPESLSTLLDQNKFLTLPRLSSNVYLDELCPVSSRNPRRLCVILVAMEGSDDRYIDSYRQFIMERKTRLNADKITLSYIYANRQTEWLKPFLERRTGNAENHARDILVLWRYEHVKARFVWLKGAWKESGSDTALDSVFSELLRNSLKLDEMAAVGNLKDEYSPSWWTKMSRAIIRMLETLWFHATKEETLPVLSVFGTLLCIFLAYYALNYMTRVEPKEKRRFSPANSNEWHPDDPNTTDKQALHTDGKKDPSQKTKKALSVMEPLMHELRAESYFGMVRLLKPGCRSVILLVDEENRQPLLEQFARNIYPLRNNKTFSFGYLMVEKNLPWFRKLLEHTLPLGEEEKAETNMASSSGKTASMYERLKAINPRQTIGTVLVLCGWKLYFSIYHPMHTTPNKKHFLGFEDDGEEASDYMTSENDDDDDTSTSVRRSFKGVSVQNVLNGFGNWLDRLLEGSIRRYYIPEWPDNLKSDVDMSEKPKSVKKTLNAGRGQVPQYVDGTKAIFNFEVLRPSDVSNGMPESRDAYESIEDTRKGYPHGYGRPMELIFGKKFQLAIFETLLRSMLVDEISQFDVETSELHAYPLVSKKLRDLAHSREHKDDDCKHHSNHMCAASMVDGTGYAVLDELMKKPTPLRFIFHLLQVQNPQEYEAEGWQLSAEDKLKSVDTLKQQGNQLVMEKNYLPAIEKYREALTRLDTLILREKPGDPEWEALDQKNIALYLNLSQCYLSTGNYYEAIGTSDEALSRDGTNEKALYRRARAYIETWDFDKARNDLNALVKAHPTSTNLVEASLAEIQKKEAEGNSTTKNIYRSMFKGDSGPLVERIRFAVTCSSNMNRSMEAHFFLEKRGINIRSFGTGNQVKLPGREANTPNCYEFGTSYEHIYQDLIQKDKDYYTENGLLNMIDRNRRIKEAPQKLQETKEEFDVIIALEERVYDQVLDMFLSREQTKIIPVHIINVDIEDNHEEATVGAWLVRELCERLEKSEDLDNDIDDVLAEFEGKNPKRNILHTVQFY</sequence>
<feature type="region of interest" description="Disordered" evidence="11">
    <location>
        <begin position="563"/>
        <end position="598"/>
    </location>
</feature>
<evidence type="ECO:0000256" key="3">
    <source>
        <dbReference type="ARBA" id="ARBA00013081"/>
    </source>
</evidence>
<dbReference type="PROSITE" id="PS50005">
    <property type="entry name" value="TPR"/>
    <property type="match status" value="1"/>
</dbReference>
<keyword evidence="4" id="KW-0507">mRNA processing</keyword>
<dbReference type="InterPro" id="IPR036869">
    <property type="entry name" value="J_dom_sf"/>
</dbReference>
<evidence type="ECO:0000256" key="9">
    <source>
        <dbReference type="ARBA" id="ARBA00048336"/>
    </source>
</evidence>
<dbReference type="PROSITE" id="PS50076">
    <property type="entry name" value="DNAJ_2"/>
    <property type="match status" value="1"/>
</dbReference>
<accession>A0AAF3ETZ6</accession>
<name>A0AAF3ETZ6_9BILA</name>
<dbReference type="InterPro" id="IPR046357">
    <property type="entry name" value="PPIase_dom_sf"/>
</dbReference>
<reference evidence="15" key="1">
    <citation type="submission" date="2024-02" db="UniProtKB">
        <authorList>
            <consortium name="WormBaseParasite"/>
        </authorList>
    </citation>
    <scope>IDENTIFICATION</scope>
</reference>
<dbReference type="InterPro" id="IPR052448">
    <property type="entry name" value="DnaJ_C16_autophagy_reg"/>
</dbReference>
<evidence type="ECO:0000256" key="7">
    <source>
        <dbReference type="ARBA" id="ARBA00023242"/>
    </source>
</evidence>
<dbReference type="WBParaSite" id="MBELARI_LOCUS17546.1">
    <property type="protein sequence ID" value="MBELARI_LOCUS17546.1"/>
    <property type="gene ID" value="MBELARI_LOCUS17546"/>
</dbReference>
<comment type="similarity">
    <text evidence="2">Belongs to the SSU72 phosphatase family.</text>
</comment>
<dbReference type="GO" id="GO:0003755">
    <property type="term" value="F:peptidyl-prolyl cis-trans isomerase activity"/>
    <property type="evidence" value="ECO:0007669"/>
    <property type="project" value="InterPro"/>
</dbReference>
<comment type="subcellular location">
    <subcellularLocation>
        <location evidence="1">Nucleus</location>
    </subcellularLocation>
</comment>
<dbReference type="SUPFAM" id="SSF48452">
    <property type="entry name" value="TPR-like"/>
    <property type="match status" value="1"/>
</dbReference>
<feature type="repeat" description="TPR" evidence="10">
    <location>
        <begin position="1058"/>
        <end position="1091"/>
    </location>
</feature>
<dbReference type="InterPro" id="IPR056277">
    <property type="entry name" value="PPIase_AIP"/>
</dbReference>
<dbReference type="FunFam" id="3.40.50.2300:FF:000039">
    <property type="entry name" value="RNA polymerase II subunit A C-terminal domain phosphatase"/>
    <property type="match status" value="1"/>
</dbReference>
<dbReference type="SMART" id="SM00028">
    <property type="entry name" value="TPR"/>
    <property type="match status" value="3"/>
</dbReference>
<dbReference type="GO" id="GO:0031124">
    <property type="term" value="P:mRNA 3'-end processing"/>
    <property type="evidence" value="ECO:0007669"/>
    <property type="project" value="UniProtKB-ARBA"/>
</dbReference>
<protein>
    <recommendedName>
        <fullName evidence="3">protein-serine/threonine phosphatase</fullName>
        <ecNumber evidence="3">3.1.3.16</ecNumber>
    </recommendedName>
</protein>
<proteinExistence type="inferred from homology"/>
<keyword evidence="12" id="KW-0732">Signal</keyword>
<organism evidence="14 15">
    <name type="scientific">Mesorhabditis belari</name>
    <dbReference type="NCBI Taxonomy" id="2138241"/>
    <lineage>
        <taxon>Eukaryota</taxon>
        <taxon>Metazoa</taxon>
        <taxon>Ecdysozoa</taxon>
        <taxon>Nematoda</taxon>
        <taxon>Chromadorea</taxon>
        <taxon>Rhabditida</taxon>
        <taxon>Rhabditina</taxon>
        <taxon>Rhabditomorpha</taxon>
        <taxon>Rhabditoidea</taxon>
        <taxon>Rhabditidae</taxon>
        <taxon>Mesorhabditinae</taxon>
        <taxon>Mesorhabditis</taxon>
    </lineage>
</organism>
<dbReference type="GO" id="GO:0008420">
    <property type="term" value="F:RNA polymerase II CTD heptapeptide repeat phosphatase activity"/>
    <property type="evidence" value="ECO:0007669"/>
    <property type="project" value="UniProtKB-ARBA"/>
</dbReference>
<dbReference type="Gene3D" id="1.10.287.110">
    <property type="entry name" value="DnaJ domain"/>
    <property type="match status" value="1"/>
</dbReference>
<evidence type="ECO:0000256" key="2">
    <source>
        <dbReference type="ARBA" id="ARBA00008978"/>
    </source>
</evidence>
<evidence type="ECO:0000256" key="4">
    <source>
        <dbReference type="ARBA" id="ARBA00022664"/>
    </source>
</evidence>
<dbReference type="InterPro" id="IPR036249">
    <property type="entry name" value="Thioredoxin-like_sf"/>
</dbReference>
<evidence type="ECO:0000256" key="5">
    <source>
        <dbReference type="ARBA" id="ARBA00022801"/>
    </source>
</evidence>
<evidence type="ECO:0000256" key="8">
    <source>
        <dbReference type="ARBA" id="ARBA00047761"/>
    </source>
</evidence>
<dbReference type="InterPro" id="IPR018253">
    <property type="entry name" value="DnaJ_domain_CS"/>
</dbReference>
<keyword evidence="6" id="KW-0904">Protein phosphatase</keyword>
<dbReference type="PROSITE" id="PS00636">
    <property type="entry name" value="DNAJ_1"/>
    <property type="match status" value="1"/>
</dbReference>
<keyword evidence="5" id="KW-0378">Hydrolase</keyword>
<dbReference type="InterPro" id="IPR001623">
    <property type="entry name" value="DnaJ_domain"/>
</dbReference>
<dbReference type="InterPro" id="IPR019734">
    <property type="entry name" value="TPR_rpt"/>
</dbReference>
<evidence type="ECO:0000256" key="1">
    <source>
        <dbReference type="ARBA" id="ARBA00004123"/>
    </source>
</evidence>
<feature type="domain" description="J" evidence="13">
    <location>
        <begin position="23"/>
        <end position="87"/>
    </location>
</feature>
<dbReference type="PANTHER" id="PTHR44303">
    <property type="entry name" value="DNAJ HOMOLOG SUBFAMILY C MEMBER 16"/>
    <property type="match status" value="1"/>
</dbReference>
<keyword evidence="14" id="KW-1185">Reference proteome</keyword>
<dbReference type="SUPFAM" id="SSF46565">
    <property type="entry name" value="Chaperone J-domain"/>
    <property type="match status" value="1"/>
</dbReference>
<dbReference type="Proteomes" id="UP000887575">
    <property type="component" value="Unassembled WGS sequence"/>
</dbReference>
<keyword evidence="10" id="KW-0802">TPR repeat</keyword>
<evidence type="ECO:0000256" key="12">
    <source>
        <dbReference type="SAM" id="SignalP"/>
    </source>
</evidence>